<dbReference type="SUPFAM" id="SSF50346">
    <property type="entry name" value="PRC-barrel domain"/>
    <property type="match status" value="1"/>
</dbReference>
<comment type="subunit">
    <text evidence="5">Binds ribosomal protein uS19.</text>
</comment>
<comment type="function">
    <text evidence="5">An accessory protein needed during the final step in the assembly of 30S ribosomal subunit, possibly for assembly of the head region. Essential for efficient processing of 16S rRNA. May be needed both before and after RbfA during the maturation of 16S rRNA. It has affinity for free ribosomal 30S subunits but not for 70S ribosomes.</text>
</comment>
<keyword evidence="3 5" id="KW-0698">rRNA processing</keyword>
<dbReference type="GO" id="GO:0042274">
    <property type="term" value="P:ribosomal small subunit biogenesis"/>
    <property type="evidence" value="ECO:0007669"/>
    <property type="project" value="UniProtKB-UniRule"/>
</dbReference>
<dbReference type="Gene3D" id="2.40.30.60">
    <property type="entry name" value="RimM"/>
    <property type="match status" value="1"/>
</dbReference>
<dbReference type="SUPFAM" id="SSF50447">
    <property type="entry name" value="Translation proteins"/>
    <property type="match status" value="1"/>
</dbReference>
<keyword evidence="2 5" id="KW-0690">Ribosome biogenesis</keyword>
<dbReference type="AlphaFoldDB" id="A0A149Q4J7"/>
<protein>
    <recommendedName>
        <fullName evidence="5">Ribosome maturation factor RimM</fullName>
    </recommendedName>
</protein>
<name>A0A149Q4J7_9PROT</name>
<feature type="domain" description="Ribosome maturation factor RimM PRC barrel" evidence="7">
    <location>
        <begin position="100"/>
        <end position="161"/>
    </location>
</feature>
<dbReference type="EMBL" id="LHZA01000155">
    <property type="protein sequence ID" value="KXU92250.1"/>
    <property type="molecule type" value="Genomic_DNA"/>
</dbReference>
<evidence type="ECO:0000313" key="9">
    <source>
        <dbReference type="Proteomes" id="UP000075473"/>
    </source>
</evidence>
<dbReference type="InterPro" id="IPR002676">
    <property type="entry name" value="RimM_N"/>
</dbReference>
<reference evidence="8 9" key="1">
    <citation type="submission" date="2015-06" db="EMBL/GenBank/DDBJ databases">
        <title>Improved classification and identification of acetic acid bacteria using matrix-assisted laser desorption/ionization time-of-flight mass spectrometry; Gluconobacter nephelii and Gluconobacter uchimurae are later heterotypic synonyms of Gluconobacter japonicus and Gluconobacter oxydans, respectively.</title>
        <authorList>
            <person name="Li L."/>
            <person name="Cleenwerck I."/>
            <person name="De Vuyst L."/>
            <person name="Vandamme P."/>
        </authorList>
    </citation>
    <scope>NUCLEOTIDE SEQUENCE [LARGE SCALE GENOMIC DNA]</scope>
    <source>
        <strain evidence="8 9">LMG 1625</strain>
    </source>
</reference>
<dbReference type="InterPro" id="IPR009000">
    <property type="entry name" value="Transl_B-barrel_sf"/>
</dbReference>
<dbReference type="HAMAP" id="MF_00014">
    <property type="entry name" value="Ribosome_mat_RimM"/>
    <property type="match status" value="1"/>
</dbReference>
<evidence type="ECO:0000259" key="7">
    <source>
        <dbReference type="Pfam" id="PF24986"/>
    </source>
</evidence>
<dbReference type="GO" id="GO:0006364">
    <property type="term" value="P:rRNA processing"/>
    <property type="evidence" value="ECO:0007669"/>
    <property type="project" value="UniProtKB-UniRule"/>
</dbReference>
<keyword evidence="1 5" id="KW-0963">Cytoplasm</keyword>
<comment type="caution">
    <text evidence="8">The sequence shown here is derived from an EMBL/GenBank/DDBJ whole genome shotgun (WGS) entry which is preliminary data.</text>
</comment>
<dbReference type="GO" id="GO:0005737">
    <property type="term" value="C:cytoplasm"/>
    <property type="evidence" value="ECO:0007669"/>
    <property type="project" value="UniProtKB-SubCell"/>
</dbReference>
<proteinExistence type="inferred from homology"/>
<sequence>MRADLIQIGVVGRPHGVRGLVHVHSYAANAAALEAYKVLVDEKGREWSLRWRGADGVAELRDAQGKPLADRTAAQALVNTRLFVPRDVLPEPEEEEFYHADLIGMEAREGDCSLGQVVMVHDYGGGASLELTGGVLVPFTRACVPEIDLKGRVVTIVRPAEVSGEEGRGVGTAKAAGPAA</sequence>
<dbReference type="NCBIfam" id="TIGR02273">
    <property type="entry name" value="16S_RimM"/>
    <property type="match status" value="1"/>
</dbReference>
<accession>A0A149Q4J7</accession>
<evidence type="ECO:0000256" key="2">
    <source>
        <dbReference type="ARBA" id="ARBA00022517"/>
    </source>
</evidence>
<dbReference type="Pfam" id="PF24986">
    <property type="entry name" value="PRC_RimM"/>
    <property type="match status" value="1"/>
</dbReference>
<feature type="domain" description="RimM N-terminal" evidence="6">
    <location>
        <begin position="7"/>
        <end position="87"/>
    </location>
</feature>
<dbReference type="PANTHER" id="PTHR33692:SF1">
    <property type="entry name" value="RIBOSOME MATURATION FACTOR RIMM"/>
    <property type="match status" value="1"/>
</dbReference>
<gene>
    <name evidence="5" type="primary">rimM</name>
    <name evidence="8" type="ORF">AD928_12120</name>
</gene>
<dbReference type="Pfam" id="PF01782">
    <property type="entry name" value="RimM"/>
    <property type="match status" value="1"/>
</dbReference>
<organism evidence="8 9">
    <name type="scientific">Acetobacter cerevisiae</name>
    <dbReference type="NCBI Taxonomy" id="178900"/>
    <lineage>
        <taxon>Bacteria</taxon>
        <taxon>Pseudomonadati</taxon>
        <taxon>Pseudomonadota</taxon>
        <taxon>Alphaproteobacteria</taxon>
        <taxon>Acetobacterales</taxon>
        <taxon>Acetobacteraceae</taxon>
        <taxon>Acetobacter</taxon>
    </lineage>
</organism>
<dbReference type="GO" id="GO:0005840">
    <property type="term" value="C:ribosome"/>
    <property type="evidence" value="ECO:0007669"/>
    <property type="project" value="InterPro"/>
</dbReference>
<evidence type="ECO:0000256" key="4">
    <source>
        <dbReference type="ARBA" id="ARBA00023186"/>
    </source>
</evidence>
<dbReference type="PATRIC" id="fig|178900.5.peg.866"/>
<dbReference type="PANTHER" id="PTHR33692">
    <property type="entry name" value="RIBOSOME MATURATION FACTOR RIMM"/>
    <property type="match status" value="1"/>
</dbReference>
<evidence type="ECO:0000256" key="3">
    <source>
        <dbReference type="ARBA" id="ARBA00022552"/>
    </source>
</evidence>
<dbReference type="InterPro" id="IPR036976">
    <property type="entry name" value="RimM_N_sf"/>
</dbReference>
<evidence type="ECO:0000259" key="6">
    <source>
        <dbReference type="Pfam" id="PF01782"/>
    </source>
</evidence>
<evidence type="ECO:0000256" key="1">
    <source>
        <dbReference type="ARBA" id="ARBA00022490"/>
    </source>
</evidence>
<comment type="subcellular location">
    <subcellularLocation>
        <location evidence="5">Cytoplasm</location>
    </subcellularLocation>
</comment>
<comment type="domain">
    <text evidence="5">The PRC barrel domain binds ribosomal protein uS19.</text>
</comment>
<dbReference type="InterPro" id="IPR056792">
    <property type="entry name" value="PRC_RimM"/>
</dbReference>
<comment type="similarity">
    <text evidence="5">Belongs to the RimM family.</text>
</comment>
<evidence type="ECO:0000313" key="8">
    <source>
        <dbReference type="EMBL" id="KXU92250.1"/>
    </source>
</evidence>
<dbReference type="RefSeq" id="WP_062250840.1">
    <property type="nucleotide sequence ID" value="NZ_LHZA01000155.1"/>
</dbReference>
<dbReference type="GO" id="GO:0043022">
    <property type="term" value="F:ribosome binding"/>
    <property type="evidence" value="ECO:0007669"/>
    <property type="project" value="InterPro"/>
</dbReference>
<dbReference type="Gene3D" id="2.30.30.240">
    <property type="entry name" value="PRC-barrel domain"/>
    <property type="match status" value="1"/>
</dbReference>
<dbReference type="InterPro" id="IPR011033">
    <property type="entry name" value="PRC_barrel-like_sf"/>
</dbReference>
<evidence type="ECO:0000256" key="5">
    <source>
        <dbReference type="HAMAP-Rule" id="MF_00014"/>
    </source>
</evidence>
<dbReference type="InterPro" id="IPR011961">
    <property type="entry name" value="RimM"/>
</dbReference>
<keyword evidence="4 5" id="KW-0143">Chaperone</keyword>
<dbReference type="Proteomes" id="UP000075473">
    <property type="component" value="Unassembled WGS sequence"/>
</dbReference>